<evidence type="ECO:0000256" key="1">
    <source>
        <dbReference type="SAM" id="Phobius"/>
    </source>
</evidence>
<feature type="transmembrane region" description="Helical" evidence="1">
    <location>
        <begin position="227"/>
        <end position="247"/>
    </location>
</feature>
<protein>
    <submittedName>
        <fullName evidence="2">Uncharacterized protein</fullName>
    </submittedName>
</protein>
<name>A0A1I7B6X6_METTE</name>
<sequence>MGMVRVNKSHQTEPEIREDLQGRIEVFDQSIRSFEKRLRAVERRLSMGISPGVQAGRIYSGNLSGFFPERNEGSIVAGSSILPRIPSVSPESPISGNSFFSDLVPSSSEGHISSFGFSAVFPSDEPMNPSMAYADNSSEVSGTGYKIKNMNEIFTSIAEGLRSLHATISELSNFTHNSLEPEIEKLNTELRTLKAQEDTKNKYIKELESRIKVLESQNRLTFGSMKIPFEISGAIGSSALFLTALLIWAGRWDVIRSPYFSIVLAVLMAGAVFIKFYMANRREKTLAGKL</sequence>
<reference evidence="2 3" key="1">
    <citation type="submission" date="2016-10" db="EMBL/GenBank/DDBJ databases">
        <authorList>
            <person name="Varghese N."/>
            <person name="Submissions S."/>
        </authorList>
    </citation>
    <scope>NUCLEOTIDE SEQUENCE [LARGE SCALE GENOMIC DNA]</scope>
    <source>
        <strain evidence="2 3">DSM 11855</strain>
    </source>
</reference>
<dbReference type="AlphaFoldDB" id="A0A1I7B6X6"/>
<keyword evidence="3" id="KW-1185">Reference proteome</keyword>
<keyword evidence="1" id="KW-0472">Membrane</keyword>
<gene>
    <name evidence="2" type="ORF">SAMN02910340_02588</name>
</gene>
<evidence type="ECO:0000313" key="3">
    <source>
        <dbReference type="Proteomes" id="UP000323733"/>
    </source>
</evidence>
<accession>A0A1I7B6X6</accession>
<dbReference type="Proteomes" id="UP000323733">
    <property type="component" value="Unassembled WGS sequence"/>
</dbReference>
<keyword evidence="1" id="KW-0812">Transmembrane</keyword>
<dbReference type="EMBL" id="FPAO01000013">
    <property type="protein sequence ID" value="SFT82874.1"/>
    <property type="molecule type" value="Genomic_DNA"/>
</dbReference>
<proteinExistence type="predicted"/>
<keyword evidence="1" id="KW-1133">Transmembrane helix</keyword>
<organism evidence="2 3">
    <name type="scientific">Methanosarcina thermophila</name>
    <dbReference type="NCBI Taxonomy" id="2210"/>
    <lineage>
        <taxon>Archaea</taxon>
        <taxon>Methanobacteriati</taxon>
        <taxon>Methanobacteriota</taxon>
        <taxon>Stenosarchaea group</taxon>
        <taxon>Methanomicrobia</taxon>
        <taxon>Methanosarcinales</taxon>
        <taxon>Methanosarcinaceae</taxon>
        <taxon>Methanosarcina</taxon>
    </lineage>
</organism>
<evidence type="ECO:0000313" key="2">
    <source>
        <dbReference type="EMBL" id="SFT82874.1"/>
    </source>
</evidence>
<feature type="transmembrane region" description="Helical" evidence="1">
    <location>
        <begin position="259"/>
        <end position="278"/>
    </location>
</feature>